<reference evidence="2" key="1">
    <citation type="journal article" date="2019" name="Sci. Rep.">
        <title>Draft genome of Tanacetum cinerariifolium, the natural source of mosquito coil.</title>
        <authorList>
            <person name="Yamashiro T."/>
            <person name="Shiraishi A."/>
            <person name="Satake H."/>
            <person name="Nakayama K."/>
        </authorList>
    </citation>
    <scope>NUCLEOTIDE SEQUENCE</scope>
</reference>
<protein>
    <submittedName>
        <fullName evidence="2">Transposon Ty3-I Gag-Pol polyprotein</fullName>
    </submittedName>
</protein>
<dbReference type="Gene3D" id="1.10.340.70">
    <property type="match status" value="1"/>
</dbReference>
<dbReference type="InterPro" id="IPR043502">
    <property type="entry name" value="DNA/RNA_pol_sf"/>
</dbReference>
<evidence type="ECO:0000313" key="2">
    <source>
        <dbReference type="EMBL" id="GEU64532.1"/>
    </source>
</evidence>
<feature type="domain" description="Integrase zinc-binding" evidence="1">
    <location>
        <begin position="187"/>
        <end position="242"/>
    </location>
</feature>
<dbReference type="InterPro" id="IPR041588">
    <property type="entry name" value="Integrase_H2C2"/>
</dbReference>
<dbReference type="Pfam" id="PF17921">
    <property type="entry name" value="Integrase_H2C2"/>
    <property type="match status" value="1"/>
</dbReference>
<accession>A0A6L2LVT4</accession>
<dbReference type="EMBL" id="BKCJ010005037">
    <property type="protein sequence ID" value="GEU64532.1"/>
    <property type="molecule type" value="Genomic_DNA"/>
</dbReference>
<comment type="caution">
    <text evidence="2">The sequence shown here is derived from an EMBL/GenBank/DDBJ whole genome shotgun (WGS) entry which is preliminary data.</text>
</comment>
<evidence type="ECO:0000259" key="1">
    <source>
        <dbReference type="Pfam" id="PF17921"/>
    </source>
</evidence>
<name>A0A6L2LVT4_TANCI</name>
<dbReference type="Gene3D" id="3.10.10.10">
    <property type="entry name" value="HIV Type 1 Reverse Transcriptase, subunit A, domain 1"/>
    <property type="match status" value="1"/>
</dbReference>
<dbReference type="SUPFAM" id="SSF56672">
    <property type="entry name" value="DNA/RNA polymerases"/>
    <property type="match status" value="1"/>
</dbReference>
<gene>
    <name evidence="2" type="ORF">Tci_036510</name>
</gene>
<dbReference type="PANTHER" id="PTHR37984">
    <property type="entry name" value="PROTEIN CBG26694"/>
    <property type="match status" value="1"/>
</dbReference>
<sequence>MSCETKVQVAIWLMIFEEFTRGWVRLGLLIGLPPSREVEFCIDLIPGVTLVARSPYHLAPTGMQELSNQLKELQDKGFIRPNSSPWGAPVLFMKKKDDLRFGYHQLRVREEDIPKIAFRTSKGKHVDPSKIEAVKNWKPLKTPAEIRSLLGLAGYYRRFIGLDKQLKIKEDGGLYLVERIWVPIYGNLRTLIMNEAHANRNSIHPRSEKMYYDLRGLYWWPRMKKDIAMYVSKCLTCSKVKAEHQKPSRLLQQPEIPRIEMGE</sequence>
<dbReference type="AlphaFoldDB" id="A0A6L2LVT4"/>
<organism evidence="2">
    <name type="scientific">Tanacetum cinerariifolium</name>
    <name type="common">Dalmatian daisy</name>
    <name type="synonym">Chrysanthemum cinerariifolium</name>
    <dbReference type="NCBI Taxonomy" id="118510"/>
    <lineage>
        <taxon>Eukaryota</taxon>
        <taxon>Viridiplantae</taxon>
        <taxon>Streptophyta</taxon>
        <taxon>Embryophyta</taxon>
        <taxon>Tracheophyta</taxon>
        <taxon>Spermatophyta</taxon>
        <taxon>Magnoliopsida</taxon>
        <taxon>eudicotyledons</taxon>
        <taxon>Gunneridae</taxon>
        <taxon>Pentapetalae</taxon>
        <taxon>asterids</taxon>
        <taxon>campanulids</taxon>
        <taxon>Asterales</taxon>
        <taxon>Asteraceae</taxon>
        <taxon>Asteroideae</taxon>
        <taxon>Anthemideae</taxon>
        <taxon>Anthemidinae</taxon>
        <taxon>Tanacetum</taxon>
    </lineage>
</organism>
<dbReference type="PANTHER" id="PTHR37984:SF5">
    <property type="entry name" value="PROTEIN NYNRIN-LIKE"/>
    <property type="match status" value="1"/>
</dbReference>
<dbReference type="InterPro" id="IPR050951">
    <property type="entry name" value="Retrovirus_Pol_polyprotein"/>
</dbReference>
<proteinExistence type="predicted"/>